<organism evidence="4 5">
    <name type="scientific">Acaromyces ingoldii</name>
    <dbReference type="NCBI Taxonomy" id="215250"/>
    <lineage>
        <taxon>Eukaryota</taxon>
        <taxon>Fungi</taxon>
        <taxon>Dikarya</taxon>
        <taxon>Basidiomycota</taxon>
        <taxon>Ustilaginomycotina</taxon>
        <taxon>Exobasidiomycetes</taxon>
        <taxon>Exobasidiales</taxon>
        <taxon>Cryptobasidiaceae</taxon>
        <taxon>Acaromyces</taxon>
    </lineage>
</organism>
<dbReference type="Pfam" id="PF01981">
    <property type="entry name" value="PTH2"/>
    <property type="match status" value="1"/>
</dbReference>
<dbReference type="InterPro" id="IPR023476">
    <property type="entry name" value="Pep_tRNA_hydro_II_dom_sf"/>
</dbReference>
<dbReference type="PANTHER" id="PTHR46194">
    <property type="entry name" value="PEPTIDYL-TRNA HYDROLASE PTRHD1-RELATED"/>
    <property type="match status" value="1"/>
</dbReference>
<keyword evidence="2" id="KW-0378">Hydrolase</keyword>
<dbReference type="InterPro" id="IPR042237">
    <property type="entry name" value="PTRHD1"/>
</dbReference>
<evidence type="ECO:0000313" key="5">
    <source>
        <dbReference type="Proteomes" id="UP000245768"/>
    </source>
</evidence>
<dbReference type="EC" id="3.1.1.29" evidence="1"/>
<dbReference type="AlphaFoldDB" id="A0A316YH28"/>
<comment type="catalytic activity">
    <reaction evidence="3">
        <text>an N-acyl-L-alpha-aminoacyl-tRNA + H2O = an N-acyl-L-amino acid + a tRNA + H(+)</text>
        <dbReference type="Rhea" id="RHEA:54448"/>
        <dbReference type="Rhea" id="RHEA-COMP:10123"/>
        <dbReference type="Rhea" id="RHEA-COMP:13883"/>
        <dbReference type="ChEBI" id="CHEBI:15377"/>
        <dbReference type="ChEBI" id="CHEBI:15378"/>
        <dbReference type="ChEBI" id="CHEBI:59874"/>
        <dbReference type="ChEBI" id="CHEBI:78442"/>
        <dbReference type="ChEBI" id="CHEBI:138191"/>
        <dbReference type="EC" id="3.1.1.29"/>
    </reaction>
</comment>
<dbReference type="Proteomes" id="UP000245768">
    <property type="component" value="Unassembled WGS sequence"/>
</dbReference>
<dbReference type="InterPro" id="IPR002833">
    <property type="entry name" value="PTH2"/>
</dbReference>
<dbReference type="GeneID" id="37046129"/>
<dbReference type="OrthoDB" id="201213at2759"/>
<dbReference type="EMBL" id="KZ819639">
    <property type="protein sequence ID" value="PWN87918.1"/>
    <property type="molecule type" value="Genomic_DNA"/>
</dbReference>
<name>A0A316YH28_9BASI</name>
<keyword evidence="5" id="KW-1185">Reference proteome</keyword>
<evidence type="ECO:0000256" key="3">
    <source>
        <dbReference type="ARBA" id="ARBA00048707"/>
    </source>
</evidence>
<evidence type="ECO:0000256" key="2">
    <source>
        <dbReference type="ARBA" id="ARBA00022801"/>
    </source>
</evidence>
<dbReference type="InParanoid" id="A0A316YH28"/>
<dbReference type="PANTHER" id="PTHR46194:SF1">
    <property type="entry name" value="PEPTIDYL-TRNA HYDROLASE PTRHD1-RELATED"/>
    <property type="match status" value="1"/>
</dbReference>
<dbReference type="RefSeq" id="XP_025375116.1">
    <property type="nucleotide sequence ID" value="XM_025524213.1"/>
</dbReference>
<gene>
    <name evidence="4" type="ORF">FA10DRAFT_288618</name>
</gene>
<protein>
    <recommendedName>
        <fullName evidence="1">peptidyl-tRNA hydrolase</fullName>
        <ecNumber evidence="1">3.1.1.29</ecNumber>
    </recommendedName>
</protein>
<accession>A0A316YH28</accession>
<dbReference type="Gene3D" id="3.40.1490.10">
    <property type="entry name" value="Bit1"/>
    <property type="match status" value="1"/>
</dbReference>
<evidence type="ECO:0000256" key="1">
    <source>
        <dbReference type="ARBA" id="ARBA00013260"/>
    </source>
</evidence>
<dbReference type="GO" id="GO:0004045">
    <property type="term" value="F:peptidyl-tRNA hydrolase activity"/>
    <property type="evidence" value="ECO:0007669"/>
    <property type="project" value="UniProtKB-EC"/>
</dbReference>
<reference evidence="4 5" key="1">
    <citation type="journal article" date="2018" name="Mol. Biol. Evol.">
        <title>Broad Genomic Sampling Reveals a Smut Pathogenic Ancestry of the Fungal Clade Ustilaginomycotina.</title>
        <authorList>
            <person name="Kijpornyongpan T."/>
            <person name="Mondo S.J."/>
            <person name="Barry K."/>
            <person name="Sandor L."/>
            <person name="Lee J."/>
            <person name="Lipzen A."/>
            <person name="Pangilinan J."/>
            <person name="LaButti K."/>
            <person name="Hainaut M."/>
            <person name="Henrissat B."/>
            <person name="Grigoriev I.V."/>
            <person name="Spatafora J.W."/>
            <person name="Aime M.C."/>
        </authorList>
    </citation>
    <scope>NUCLEOTIDE SEQUENCE [LARGE SCALE GENOMIC DNA]</scope>
    <source>
        <strain evidence="4 5">MCA 4198</strain>
    </source>
</reference>
<proteinExistence type="predicted"/>
<dbReference type="SUPFAM" id="SSF102462">
    <property type="entry name" value="Peptidyl-tRNA hydrolase II"/>
    <property type="match status" value="1"/>
</dbReference>
<evidence type="ECO:0000313" key="4">
    <source>
        <dbReference type="EMBL" id="PWN87918.1"/>
    </source>
</evidence>
<sequence>MATTTSSSSSAADAPARPPLVMQLIVDHSLVGGTEWGLGPLMAQAAHASLAIIARTRDSAATQAYLAPDNVAHMRKVVLQTPKDVDLASLSRALQEREHAQPGFPRHHVWIEMPEGVPTVLALEPNERPPVRRTLFK</sequence>